<dbReference type="HOGENOM" id="CLU_112704_0_0_1"/>
<dbReference type="CDD" id="cd06224">
    <property type="entry name" value="REM"/>
    <property type="match status" value="1"/>
</dbReference>
<feature type="domain" description="N-terminal Ras-GEF" evidence="2">
    <location>
        <begin position="61"/>
        <end position="186"/>
    </location>
</feature>
<evidence type="ECO:0000313" key="3">
    <source>
        <dbReference type="Ensembl" id="ENSLAFP00000027039.1"/>
    </source>
</evidence>
<evidence type="ECO:0000313" key="4">
    <source>
        <dbReference type="Proteomes" id="UP000007646"/>
    </source>
</evidence>
<dbReference type="GO" id="GO:0005085">
    <property type="term" value="F:guanyl-nucleotide exchange factor activity"/>
    <property type="evidence" value="ECO:0007669"/>
    <property type="project" value="UniProtKB-KW"/>
</dbReference>
<dbReference type="InParanoid" id="G3UGT1"/>
<dbReference type="STRING" id="9785.ENSLAFP00000027039"/>
<dbReference type="AlphaFoldDB" id="G3UGT1"/>
<dbReference type="SUPFAM" id="SSF48366">
    <property type="entry name" value="Ras GEF"/>
    <property type="match status" value="1"/>
</dbReference>
<dbReference type="eggNOG" id="KOG3629">
    <property type="taxonomic scope" value="Eukaryota"/>
</dbReference>
<keyword evidence="4" id="KW-1185">Reference proteome</keyword>
<reference evidence="3" key="3">
    <citation type="submission" date="2025-09" db="UniProtKB">
        <authorList>
            <consortium name="Ensembl"/>
        </authorList>
    </citation>
    <scope>IDENTIFICATION</scope>
    <source>
        <strain evidence="3">Isolate ISIS603380</strain>
    </source>
</reference>
<evidence type="ECO:0000256" key="1">
    <source>
        <dbReference type="PROSITE-ProRule" id="PRU00135"/>
    </source>
</evidence>
<dbReference type="InterPro" id="IPR023578">
    <property type="entry name" value="Ras_GEF_dom_sf"/>
</dbReference>
<accession>G3UGT1</accession>
<organism evidence="3 4">
    <name type="scientific">Loxodonta africana</name>
    <name type="common">African elephant</name>
    <dbReference type="NCBI Taxonomy" id="9785"/>
    <lineage>
        <taxon>Eukaryota</taxon>
        <taxon>Metazoa</taxon>
        <taxon>Chordata</taxon>
        <taxon>Craniata</taxon>
        <taxon>Vertebrata</taxon>
        <taxon>Euteleostomi</taxon>
        <taxon>Mammalia</taxon>
        <taxon>Eutheria</taxon>
        <taxon>Afrotheria</taxon>
        <taxon>Proboscidea</taxon>
        <taxon>Elephantidae</taxon>
        <taxon>Loxodonta</taxon>
    </lineage>
</organism>
<dbReference type="Pfam" id="PF00618">
    <property type="entry name" value="RasGEF_N"/>
    <property type="match status" value="1"/>
</dbReference>
<reference evidence="3" key="2">
    <citation type="submission" date="2025-08" db="UniProtKB">
        <authorList>
            <consortium name="Ensembl"/>
        </authorList>
    </citation>
    <scope>IDENTIFICATION</scope>
    <source>
        <strain evidence="3">Isolate ISIS603380</strain>
    </source>
</reference>
<dbReference type="OMA" id="WNSARTH"/>
<evidence type="ECO:0000259" key="2">
    <source>
        <dbReference type="PROSITE" id="PS50212"/>
    </source>
</evidence>
<dbReference type="Gene3D" id="1.20.870.10">
    <property type="entry name" value="Son of sevenless (SoS) protein Chain: S domain 1"/>
    <property type="match status" value="1"/>
</dbReference>
<proteinExistence type="predicted"/>
<keyword evidence="1" id="KW-0344">Guanine-nucleotide releasing factor</keyword>
<name>G3UGT1_LOXAF</name>
<dbReference type="Ensembl" id="ENSLAFT00000031847.1">
    <property type="protein sequence ID" value="ENSLAFP00000027039.1"/>
    <property type="gene ID" value="ENSLAFG00000030965.1"/>
</dbReference>
<dbReference type="Proteomes" id="UP000007646">
    <property type="component" value="Unassembled WGS sequence"/>
</dbReference>
<dbReference type="InterPro" id="IPR000651">
    <property type="entry name" value="Ras-like_Gua-exchang_fac_N"/>
</dbReference>
<dbReference type="PROSITE" id="PS50212">
    <property type="entry name" value="RASGEF_NTER"/>
    <property type="match status" value="1"/>
</dbReference>
<reference evidence="3 4" key="1">
    <citation type="submission" date="2009-06" db="EMBL/GenBank/DDBJ databases">
        <title>The Genome Sequence of Loxodonta africana (African elephant).</title>
        <authorList>
            <person name="Di Palma F."/>
            <person name="Heiman D."/>
            <person name="Young S."/>
            <person name="Johnson J."/>
            <person name="Lander E.S."/>
            <person name="Lindblad-Toh K."/>
        </authorList>
    </citation>
    <scope>NUCLEOTIDE SEQUENCE [LARGE SCALE GENOMIC DNA]</scope>
    <source>
        <strain evidence="3 4">Isolate ISIS603380</strain>
    </source>
</reference>
<dbReference type="PANTHER" id="PTHR46793">
    <property type="entry name" value="1700018F24RIK PROTEIN-RELATED-RELATED"/>
    <property type="match status" value="1"/>
</dbReference>
<protein>
    <recommendedName>
        <fullName evidence="2">N-terminal Ras-GEF domain-containing protein</fullName>
    </recommendedName>
</protein>
<dbReference type="PANTHER" id="PTHR46793:SF3">
    <property type="entry name" value="RIKEN CDNA 4930596D02 GENE"/>
    <property type="match status" value="1"/>
</dbReference>
<dbReference type="GeneTree" id="ENSGT00940000164985"/>
<sequence length="200" mass="22504">MFSCCLGKPRSSTLWKRFRRQLSSHPQRLWLPFAKKKPKDISEEQGDNISCPSLDVDETCDVRTIKAGTLGKLVEHLVPAFLGGDLSYIRTFLSNYRALGTTQQVLDLLFLRYGCVLPYSDGDGGPQDQLKDAISFILGTFLEEYSEDFDQPPDFLPLKMLKAYAQLNMPGSVIECQANLLLAQLEHPEPAETEQEGEED</sequence>
<dbReference type="SMART" id="SM00229">
    <property type="entry name" value="RasGEFN"/>
    <property type="match status" value="1"/>
</dbReference>